<feature type="transmembrane region" description="Helical" evidence="2">
    <location>
        <begin position="223"/>
        <end position="245"/>
    </location>
</feature>
<feature type="transmembrane region" description="Helical" evidence="2">
    <location>
        <begin position="192"/>
        <end position="211"/>
    </location>
</feature>
<keyword evidence="4" id="KW-1185">Reference proteome</keyword>
<evidence type="ECO:0000313" key="4">
    <source>
        <dbReference type="Proteomes" id="UP001152320"/>
    </source>
</evidence>
<evidence type="ECO:0000256" key="1">
    <source>
        <dbReference type="SAM" id="MobiDB-lite"/>
    </source>
</evidence>
<evidence type="ECO:0000256" key="2">
    <source>
        <dbReference type="SAM" id="Phobius"/>
    </source>
</evidence>
<organism evidence="3 4">
    <name type="scientific">Holothuria leucospilota</name>
    <name type="common">Black long sea cucumber</name>
    <name type="synonym">Mertensiothuria leucospilota</name>
    <dbReference type="NCBI Taxonomy" id="206669"/>
    <lineage>
        <taxon>Eukaryota</taxon>
        <taxon>Metazoa</taxon>
        <taxon>Echinodermata</taxon>
        <taxon>Eleutherozoa</taxon>
        <taxon>Echinozoa</taxon>
        <taxon>Holothuroidea</taxon>
        <taxon>Aspidochirotacea</taxon>
        <taxon>Aspidochirotida</taxon>
        <taxon>Holothuriidae</taxon>
        <taxon>Holothuria</taxon>
    </lineage>
</organism>
<keyword evidence="2" id="KW-1133">Transmembrane helix</keyword>
<proteinExistence type="predicted"/>
<gene>
    <name evidence="3" type="ORF">HOLleu_18055</name>
</gene>
<evidence type="ECO:0000313" key="3">
    <source>
        <dbReference type="EMBL" id="KAJ8037275.1"/>
    </source>
</evidence>
<feature type="transmembrane region" description="Helical" evidence="2">
    <location>
        <begin position="430"/>
        <end position="454"/>
    </location>
</feature>
<accession>A0A9Q1H965</accession>
<sequence length="537" mass="62807">MEDYTSEISSSDEGEESDTMERESLRMAASSCYQTNGDKKGRKTLRMMSRSIGDVGNDGSLHNTTKRTKKLSFTIRLVMTTAFIYFHRILTAERRCFHCQINRIKKRMQKRRQNSEEAFKEALRNSAFDYTNQGYETTDKEIISLSKGDLHLSTDVDCAVCNSYWWNYYGEVQKYADEDLGLNIATSYGRSVMSVTVTAASILVVVYDLVYYVRSLWGKQPQIIHALSYGTFMVKLLLFPTMNIISKIRSWTQTRSPGLYWSTALNARYIVKRLQFLDIPNKGIPAKCVLFSIYACCLFMMVYRGWIYWTLCHSFSFHSGISVFCGGFIMLMWGNFQYLMYVVRVSFQRQVFLVRKCIEKHQHDLDFCRRVLGSAKQDFNCFRKLTAVYMIVFVPIIIWSITTSITSDYFMAHDHHSKRSPKLTYLRNHIAFLIWVENFVFLFVSIWAIGGVNAEYIWKNFYLRIVTMSRNQKHSGRFWHKIVKHMKNIEDDYHEIDLAIVFSVITFFMALELGEVQVTTFVIQEPFCVNLTDLENF</sequence>
<dbReference type="Proteomes" id="UP001152320">
    <property type="component" value="Chromosome 8"/>
</dbReference>
<feature type="transmembrane region" description="Helical" evidence="2">
    <location>
        <begin position="386"/>
        <end position="410"/>
    </location>
</feature>
<dbReference type="OrthoDB" id="10042460at2759"/>
<feature type="transmembrane region" description="Helical" evidence="2">
    <location>
        <begin position="288"/>
        <end position="309"/>
    </location>
</feature>
<dbReference type="AlphaFoldDB" id="A0A9Q1H965"/>
<name>A0A9Q1H965_HOLLE</name>
<feature type="compositionally biased region" description="Acidic residues" evidence="1">
    <location>
        <begin position="1"/>
        <end position="18"/>
    </location>
</feature>
<comment type="caution">
    <text evidence="3">The sequence shown here is derived from an EMBL/GenBank/DDBJ whole genome shotgun (WGS) entry which is preliminary data.</text>
</comment>
<feature type="transmembrane region" description="Helical" evidence="2">
    <location>
        <begin position="321"/>
        <end position="343"/>
    </location>
</feature>
<dbReference type="EMBL" id="JAIZAY010000008">
    <property type="protein sequence ID" value="KAJ8037275.1"/>
    <property type="molecule type" value="Genomic_DNA"/>
</dbReference>
<protein>
    <submittedName>
        <fullName evidence="3">Uncharacterized protein</fullName>
    </submittedName>
</protein>
<keyword evidence="2" id="KW-0472">Membrane</keyword>
<reference evidence="3" key="1">
    <citation type="submission" date="2021-10" db="EMBL/GenBank/DDBJ databases">
        <title>Tropical sea cucumber genome reveals ecological adaptation and Cuvierian tubules defense mechanism.</title>
        <authorList>
            <person name="Chen T."/>
        </authorList>
    </citation>
    <scope>NUCLEOTIDE SEQUENCE</scope>
    <source>
        <strain evidence="3">Nanhai2018</strain>
        <tissue evidence="3">Muscle</tissue>
    </source>
</reference>
<feature type="region of interest" description="Disordered" evidence="1">
    <location>
        <begin position="1"/>
        <end position="40"/>
    </location>
</feature>
<keyword evidence="2" id="KW-0812">Transmembrane</keyword>